<gene>
    <name evidence="1" type="ORF">TVAG_436140</name>
</gene>
<reference evidence="1" key="2">
    <citation type="journal article" date="2007" name="Science">
        <title>Draft genome sequence of the sexually transmitted pathogen Trichomonas vaginalis.</title>
        <authorList>
            <person name="Carlton J.M."/>
            <person name="Hirt R.P."/>
            <person name="Silva J.C."/>
            <person name="Delcher A.L."/>
            <person name="Schatz M."/>
            <person name="Zhao Q."/>
            <person name="Wortman J.R."/>
            <person name="Bidwell S.L."/>
            <person name="Alsmark U.C.M."/>
            <person name="Besteiro S."/>
            <person name="Sicheritz-Ponten T."/>
            <person name="Noel C.J."/>
            <person name="Dacks J.B."/>
            <person name="Foster P.G."/>
            <person name="Simillion C."/>
            <person name="Van de Peer Y."/>
            <person name="Miranda-Saavedra D."/>
            <person name="Barton G.J."/>
            <person name="Westrop G.D."/>
            <person name="Mueller S."/>
            <person name="Dessi D."/>
            <person name="Fiori P.L."/>
            <person name="Ren Q."/>
            <person name="Paulsen I."/>
            <person name="Zhang H."/>
            <person name="Bastida-Corcuera F.D."/>
            <person name="Simoes-Barbosa A."/>
            <person name="Brown M.T."/>
            <person name="Hayes R.D."/>
            <person name="Mukherjee M."/>
            <person name="Okumura C.Y."/>
            <person name="Schneider R."/>
            <person name="Smith A.J."/>
            <person name="Vanacova S."/>
            <person name="Villalvazo M."/>
            <person name="Haas B.J."/>
            <person name="Pertea M."/>
            <person name="Feldblyum T.V."/>
            <person name="Utterback T.R."/>
            <person name="Shu C.L."/>
            <person name="Osoegawa K."/>
            <person name="de Jong P.J."/>
            <person name="Hrdy I."/>
            <person name="Horvathova L."/>
            <person name="Zubacova Z."/>
            <person name="Dolezal P."/>
            <person name="Malik S.B."/>
            <person name="Logsdon J.M. Jr."/>
            <person name="Henze K."/>
            <person name="Gupta A."/>
            <person name="Wang C.C."/>
            <person name="Dunne R.L."/>
            <person name="Upcroft J.A."/>
            <person name="Upcroft P."/>
            <person name="White O."/>
            <person name="Salzberg S.L."/>
            <person name="Tang P."/>
            <person name="Chiu C.-H."/>
            <person name="Lee Y.-S."/>
            <person name="Embley T.M."/>
            <person name="Coombs G.H."/>
            <person name="Mottram J.C."/>
            <person name="Tachezy J."/>
            <person name="Fraser-Liggett C.M."/>
            <person name="Johnson P.J."/>
        </authorList>
    </citation>
    <scope>NUCLEOTIDE SEQUENCE [LARGE SCALE GENOMIC DNA]</scope>
    <source>
        <strain evidence="1">G3</strain>
    </source>
</reference>
<dbReference type="InterPro" id="IPR008979">
    <property type="entry name" value="Galactose-bd-like_sf"/>
</dbReference>
<dbReference type="Proteomes" id="UP000001542">
    <property type="component" value="Unassembled WGS sequence"/>
</dbReference>
<dbReference type="VEuPathDB" id="TrichDB:TVAGG3_0129200"/>
<dbReference type="VEuPathDB" id="TrichDB:TVAG_436140"/>
<dbReference type="RefSeq" id="XP_001300652.1">
    <property type="nucleotide sequence ID" value="XM_001300651.1"/>
</dbReference>
<dbReference type="SUPFAM" id="SSF49785">
    <property type="entry name" value="Galactose-binding domain-like"/>
    <property type="match status" value="1"/>
</dbReference>
<evidence type="ECO:0008006" key="3">
    <source>
        <dbReference type="Google" id="ProtNLM"/>
    </source>
</evidence>
<dbReference type="InParanoid" id="A2G542"/>
<proteinExistence type="predicted"/>
<evidence type="ECO:0000313" key="2">
    <source>
        <dbReference type="Proteomes" id="UP000001542"/>
    </source>
</evidence>
<dbReference type="SMR" id="A2G542"/>
<organism evidence="1 2">
    <name type="scientific">Trichomonas vaginalis (strain ATCC PRA-98 / G3)</name>
    <dbReference type="NCBI Taxonomy" id="412133"/>
    <lineage>
        <taxon>Eukaryota</taxon>
        <taxon>Metamonada</taxon>
        <taxon>Parabasalia</taxon>
        <taxon>Trichomonadida</taxon>
        <taxon>Trichomonadidae</taxon>
        <taxon>Trichomonas</taxon>
    </lineage>
</organism>
<name>A2G542_TRIV3</name>
<dbReference type="Gene3D" id="2.60.120.260">
    <property type="entry name" value="Galactose-binding domain-like"/>
    <property type="match status" value="1"/>
</dbReference>
<dbReference type="EMBL" id="DS114408">
    <property type="protein sequence ID" value="EAX87722.1"/>
    <property type="molecule type" value="Genomic_DNA"/>
</dbReference>
<dbReference type="OrthoDB" id="10598575at2759"/>
<accession>A2G542</accession>
<reference evidence="1" key="1">
    <citation type="submission" date="2006-10" db="EMBL/GenBank/DDBJ databases">
        <authorList>
            <person name="Amadeo P."/>
            <person name="Zhao Q."/>
            <person name="Wortman J."/>
            <person name="Fraser-Liggett C."/>
            <person name="Carlton J."/>
        </authorList>
    </citation>
    <scope>NUCLEOTIDE SEQUENCE</scope>
    <source>
        <strain evidence="1">G3</strain>
    </source>
</reference>
<evidence type="ECO:0000313" key="1">
    <source>
        <dbReference type="EMBL" id="EAX87722.1"/>
    </source>
</evidence>
<sequence>MDEEEFSLSVAGLSNPGKNTLPLDFCFIVNGKKYYCYSLYADFLSPKIAKLHEQDPKLDKFEINIEDEFETFDLALQLMYGEEISPNALQSNYLNKLGKILENEEICKATEQWCEQMSPQDAILLLIHNPDQGRYKDIAVEIVAKSMYELNSGDLKDVPVQILNEIFVNPKLAILNEETFFTIIMDLINLKGPEYRALLSHVDFHHLSTDSMKKFVDTVSTHDVSSVLWRSLHKRLTMEVKERRIQTRYIKKEIPIPYDDKDPHNGVFTYLRKQCGGKNPVDAHLVELKSGDTECSVAAKLLLDYGTKARWYLAEKENNTLTFDFKHGKFALSAYTITSGSSSSYWEYPTSFIWEGSNDDKKYELIDEKKDNKDLGANEKTYTWKCNLSQLYRYIRFRLKNVTRHGGLYCREFELFGAYQEPETEAWNMATKE</sequence>
<dbReference type="KEGG" id="tva:4745375"/>
<dbReference type="AlphaFoldDB" id="A2G542"/>
<protein>
    <recommendedName>
        <fullName evidence="3">BTB domain-containing protein</fullName>
    </recommendedName>
</protein>
<keyword evidence="2" id="KW-1185">Reference proteome</keyword>